<name>A0A0A5IAF0_9BACI</name>
<dbReference type="AlphaFoldDB" id="A0A0A5IAF0"/>
<keyword evidence="1" id="KW-1133">Transmembrane helix</keyword>
<feature type="transmembrane region" description="Helical" evidence="1">
    <location>
        <begin position="6"/>
        <end position="24"/>
    </location>
</feature>
<feature type="transmembrane region" description="Helical" evidence="1">
    <location>
        <begin position="36"/>
        <end position="53"/>
    </location>
</feature>
<reference evidence="2 3" key="1">
    <citation type="submission" date="2013-08" db="EMBL/GenBank/DDBJ databases">
        <authorList>
            <person name="Huang J."/>
            <person name="Wang G."/>
        </authorList>
    </citation>
    <scope>NUCLEOTIDE SEQUENCE [LARGE SCALE GENOMIC DNA]</scope>
    <source>
        <strain evidence="2 3">JSM 076056</strain>
    </source>
</reference>
<comment type="caution">
    <text evidence="2">The sequence shown here is derived from an EMBL/GenBank/DDBJ whole genome shotgun (WGS) entry which is preliminary data.</text>
</comment>
<evidence type="ECO:0000313" key="3">
    <source>
        <dbReference type="Proteomes" id="UP000030528"/>
    </source>
</evidence>
<dbReference type="EMBL" id="AVPE01000005">
    <property type="protein sequence ID" value="KGX92812.1"/>
    <property type="molecule type" value="Genomic_DNA"/>
</dbReference>
<evidence type="ECO:0000256" key="1">
    <source>
        <dbReference type="SAM" id="Phobius"/>
    </source>
</evidence>
<dbReference type="Proteomes" id="UP000030528">
    <property type="component" value="Unassembled WGS sequence"/>
</dbReference>
<accession>A0A0A5IAF0</accession>
<protein>
    <recommendedName>
        <fullName evidence="4">YesK-like protein</fullName>
    </recommendedName>
</protein>
<keyword evidence="1" id="KW-0472">Membrane</keyword>
<proteinExistence type="predicted"/>
<gene>
    <name evidence="2" type="ORF">N781_15740</name>
</gene>
<organism evidence="2 3">
    <name type="scientific">Pontibacillus halophilus JSM 076056 = DSM 19796</name>
    <dbReference type="NCBI Taxonomy" id="1385510"/>
    <lineage>
        <taxon>Bacteria</taxon>
        <taxon>Bacillati</taxon>
        <taxon>Bacillota</taxon>
        <taxon>Bacilli</taxon>
        <taxon>Bacillales</taxon>
        <taxon>Bacillaceae</taxon>
        <taxon>Pontibacillus</taxon>
    </lineage>
</organism>
<sequence length="86" mass="9486">MDILVPIGIGFLVNFIAFIAFALWSKDLYKSAKLTLFFAIAAFLLSLFIGGWRGMGLGVISSGMFVLTVLAFGITYLRKRLVANNY</sequence>
<evidence type="ECO:0000313" key="2">
    <source>
        <dbReference type="EMBL" id="KGX92812.1"/>
    </source>
</evidence>
<keyword evidence="1" id="KW-0812">Transmembrane</keyword>
<feature type="transmembrane region" description="Helical" evidence="1">
    <location>
        <begin position="59"/>
        <end position="77"/>
    </location>
</feature>
<dbReference type="RefSeq" id="WP_026800129.1">
    <property type="nucleotide sequence ID" value="NZ_AULI01000007.1"/>
</dbReference>
<keyword evidence="3" id="KW-1185">Reference proteome</keyword>
<dbReference type="OrthoDB" id="2973948at2"/>
<evidence type="ECO:0008006" key="4">
    <source>
        <dbReference type="Google" id="ProtNLM"/>
    </source>
</evidence>